<feature type="region of interest" description="Disordered" evidence="1">
    <location>
        <begin position="43"/>
        <end position="70"/>
    </location>
</feature>
<feature type="signal peptide" evidence="2">
    <location>
        <begin position="1"/>
        <end position="21"/>
    </location>
</feature>
<protein>
    <submittedName>
        <fullName evidence="3">Excalibur calcium-binding domain-containing protein</fullName>
    </submittedName>
</protein>
<accession>A0A9X1NI82</accession>
<proteinExistence type="predicted"/>
<evidence type="ECO:0000256" key="1">
    <source>
        <dbReference type="SAM" id="MobiDB-lite"/>
    </source>
</evidence>
<evidence type="ECO:0000256" key="2">
    <source>
        <dbReference type="SAM" id="SignalP"/>
    </source>
</evidence>
<feature type="compositionally biased region" description="Low complexity" evidence="1">
    <location>
        <begin position="57"/>
        <end position="70"/>
    </location>
</feature>
<gene>
    <name evidence="3" type="ORF">LR394_25395</name>
</gene>
<evidence type="ECO:0000313" key="4">
    <source>
        <dbReference type="Proteomes" id="UP001138997"/>
    </source>
</evidence>
<keyword evidence="4" id="KW-1185">Reference proteome</keyword>
<evidence type="ECO:0000313" key="3">
    <source>
        <dbReference type="EMBL" id="MCD5314251.1"/>
    </source>
</evidence>
<name>A0A9X1NI82_9ACTN</name>
<keyword evidence="2" id="KW-0732">Signal</keyword>
<comment type="caution">
    <text evidence="3">The sequence shown here is derived from an EMBL/GenBank/DDBJ whole genome shotgun (WGS) entry which is preliminary data.</text>
</comment>
<reference evidence="3" key="1">
    <citation type="submission" date="2021-11" db="EMBL/GenBank/DDBJ databases">
        <title>Streptomyces corallinus and Kineosporia corallina sp. nov., two new coral-derived marine actinobacteria.</title>
        <authorList>
            <person name="Buangrab K."/>
            <person name="Sutthacheep M."/>
            <person name="Yeemin T."/>
            <person name="Harunari E."/>
            <person name="Igarashi Y."/>
            <person name="Sripreechasak P."/>
            <person name="Kanchanasin P."/>
            <person name="Tanasupawat S."/>
            <person name="Phongsopitanun W."/>
        </authorList>
    </citation>
    <scope>NUCLEOTIDE SEQUENCE</scope>
    <source>
        <strain evidence="3">JCM 31032</strain>
    </source>
</reference>
<dbReference type="AlphaFoldDB" id="A0A9X1NI82"/>
<sequence length="165" mass="17219">MAGVIALSVVSVIWLPRMSNAALVAGSDREHPADMGYRTMGSVPEPLAEGTRTPEVAEGPPVAATTGTTAPQFESCATLTSAYPHGIGLPMAVDRPGPYRDVRQETAVPPFLRSFGVPARLVPPGGPGPAANPNLLPVKDFGRSTALYGANQDLDEDRDGIACER</sequence>
<dbReference type="RefSeq" id="WP_231446600.1">
    <property type="nucleotide sequence ID" value="NZ_JAJOMB010000015.1"/>
</dbReference>
<feature type="chain" id="PRO_5040981096" evidence="2">
    <location>
        <begin position="22"/>
        <end position="165"/>
    </location>
</feature>
<dbReference type="EMBL" id="JAJOMB010000015">
    <property type="protein sequence ID" value="MCD5314251.1"/>
    <property type="molecule type" value="Genomic_DNA"/>
</dbReference>
<organism evidence="3 4">
    <name type="scientific">Kineosporia babensis</name>
    <dbReference type="NCBI Taxonomy" id="499548"/>
    <lineage>
        <taxon>Bacteria</taxon>
        <taxon>Bacillati</taxon>
        <taxon>Actinomycetota</taxon>
        <taxon>Actinomycetes</taxon>
        <taxon>Kineosporiales</taxon>
        <taxon>Kineosporiaceae</taxon>
        <taxon>Kineosporia</taxon>
    </lineage>
</organism>
<dbReference type="Proteomes" id="UP001138997">
    <property type="component" value="Unassembled WGS sequence"/>
</dbReference>